<accession>A0A6L9MXY6</accession>
<evidence type="ECO:0000313" key="3">
    <source>
        <dbReference type="Proteomes" id="UP000478837"/>
    </source>
</evidence>
<keyword evidence="1" id="KW-0472">Membrane</keyword>
<evidence type="ECO:0000256" key="1">
    <source>
        <dbReference type="SAM" id="Phobius"/>
    </source>
</evidence>
<feature type="transmembrane region" description="Helical" evidence="1">
    <location>
        <begin position="116"/>
        <end position="135"/>
    </location>
</feature>
<name>A0A6L9MXY6_9ALTE</name>
<evidence type="ECO:0000313" key="2">
    <source>
        <dbReference type="EMBL" id="NDW22997.1"/>
    </source>
</evidence>
<feature type="transmembrane region" description="Helical" evidence="1">
    <location>
        <begin position="86"/>
        <end position="104"/>
    </location>
</feature>
<keyword evidence="1" id="KW-0812">Transmembrane</keyword>
<protein>
    <submittedName>
        <fullName evidence="2">Uncharacterized protein</fullName>
    </submittedName>
</protein>
<dbReference type="Proteomes" id="UP000478837">
    <property type="component" value="Unassembled WGS sequence"/>
</dbReference>
<feature type="transmembrane region" description="Helical" evidence="1">
    <location>
        <begin position="12"/>
        <end position="39"/>
    </location>
</feature>
<gene>
    <name evidence="2" type="ORF">GTW09_15865</name>
</gene>
<proteinExistence type="predicted"/>
<dbReference type="AlphaFoldDB" id="A0A6L9MXY6"/>
<dbReference type="EMBL" id="JAAAWP010000013">
    <property type="protein sequence ID" value="NDW22997.1"/>
    <property type="molecule type" value="Genomic_DNA"/>
</dbReference>
<organism evidence="2 3">
    <name type="scientific">Alteromonas hispanica</name>
    <dbReference type="NCBI Taxonomy" id="315421"/>
    <lineage>
        <taxon>Bacteria</taxon>
        <taxon>Pseudomonadati</taxon>
        <taxon>Pseudomonadota</taxon>
        <taxon>Gammaproteobacteria</taxon>
        <taxon>Alteromonadales</taxon>
        <taxon>Alteromonadaceae</taxon>
        <taxon>Alteromonas/Salinimonas group</taxon>
        <taxon>Alteromonas</taxon>
    </lineage>
</organism>
<sequence length="144" mass="15714">MEITQQYKPTLHSLLSVIAGLVFIYLSIVVTGLGAAIAIPESILNPMATFSLTVALSVVALITIGIPLAICFVMYAWLLKSFLKTINYYLVAAPYIMLLLFSFLEPGFSSNYSIYFVAQVFAKDLPFLVCVYLLGKASNNKSAA</sequence>
<dbReference type="RefSeq" id="WP_163112658.1">
    <property type="nucleotide sequence ID" value="NZ_JAAAWP010000013.1"/>
</dbReference>
<keyword evidence="1" id="KW-1133">Transmembrane helix</keyword>
<keyword evidence="3" id="KW-1185">Reference proteome</keyword>
<comment type="caution">
    <text evidence="2">The sequence shown here is derived from an EMBL/GenBank/DDBJ whole genome shotgun (WGS) entry which is preliminary data.</text>
</comment>
<reference evidence="2 3" key="1">
    <citation type="submission" date="2020-01" db="EMBL/GenBank/DDBJ databases">
        <title>Genomes of bacteria type strains.</title>
        <authorList>
            <person name="Chen J."/>
            <person name="Zhu S."/>
            <person name="Yang J."/>
        </authorList>
    </citation>
    <scope>NUCLEOTIDE SEQUENCE [LARGE SCALE GENOMIC DNA]</scope>
    <source>
        <strain evidence="2 3">LMG 22958</strain>
    </source>
</reference>
<feature type="transmembrane region" description="Helical" evidence="1">
    <location>
        <begin position="51"/>
        <end position="79"/>
    </location>
</feature>